<comment type="caution">
    <text evidence="2">The sequence shown here is derived from an EMBL/GenBank/DDBJ whole genome shotgun (WGS) entry which is preliminary data.</text>
</comment>
<dbReference type="SUPFAM" id="SSF82199">
    <property type="entry name" value="SET domain"/>
    <property type="match status" value="1"/>
</dbReference>
<name>A0ABS8KVH6_9HYPH</name>
<dbReference type="InterPro" id="IPR009207">
    <property type="entry name" value="SET7_MeTrfase"/>
</dbReference>
<accession>A0ABS8KVH6</accession>
<gene>
    <name evidence="2" type="ORF">LJ725_13795</name>
</gene>
<evidence type="ECO:0000259" key="1">
    <source>
        <dbReference type="PROSITE" id="PS50280"/>
    </source>
</evidence>
<organism evidence="2 3">
    <name type="scientific">Reyranella aquatilis</name>
    <dbReference type="NCBI Taxonomy" id="2035356"/>
    <lineage>
        <taxon>Bacteria</taxon>
        <taxon>Pseudomonadati</taxon>
        <taxon>Pseudomonadota</taxon>
        <taxon>Alphaproteobacteria</taxon>
        <taxon>Hyphomicrobiales</taxon>
        <taxon>Reyranellaceae</taxon>
        <taxon>Reyranella</taxon>
    </lineage>
</organism>
<dbReference type="InterPro" id="IPR046341">
    <property type="entry name" value="SET_dom_sf"/>
</dbReference>
<proteinExistence type="predicted"/>
<keyword evidence="3" id="KW-1185">Reference proteome</keyword>
<dbReference type="InterPro" id="IPR001214">
    <property type="entry name" value="SET_dom"/>
</dbReference>
<evidence type="ECO:0000313" key="3">
    <source>
        <dbReference type="Proteomes" id="UP001198862"/>
    </source>
</evidence>
<feature type="domain" description="SET" evidence="1">
    <location>
        <begin position="1"/>
        <end position="113"/>
    </location>
</feature>
<sequence>MRPYRVTAIPGRGLGLTAISPIEPRTKIDDCFTWELPKRDIKHVTETVLNGNYFDHPINSRRGLVAIGHISLINHDPEPNCEWRMIQVHDRWMIEAWSIRRLARGEELTFDYGYDPTAKD</sequence>
<evidence type="ECO:0000313" key="2">
    <source>
        <dbReference type="EMBL" id="MCC8430049.1"/>
    </source>
</evidence>
<dbReference type="Proteomes" id="UP001198862">
    <property type="component" value="Unassembled WGS sequence"/>
</dbReference>
<protein>
    <submittedName>
        <fullName evidence="2">SET domain-containing protein-lysine N-methyltransferase</fullName>
    </submittedName>
</protein>
<reference evidence="2 3" key="1">
    <citation type="submission" date="2021-11" db="EMBL/GenBank/DDBJ databases">
        <authorList>
            <person name="Lee D.-H."/>
            <person name="Kim S.-B."/>
        </authorList>
    </citation>
    <scope>NUCLEOTIDE SEQUENCE [LARGE SCALE GENOMIC DNA]</scope>
    <source>
        <strain evidence="2 3">KCTC 52223</strain>
    </source>
</reference>
<dbReference type="EMBL" id="JAJISD010000005">
    <property type="protein sequence ID" value="MCC8430049.1"/>
    <property type="molecule type" value="Genomic_DNA"/>
</dbReference>
<dbReference type="Pfam" id="PF00856">
    <property type="entry name" value="SET"/>
    <property type="match status" value="1"/>
</dbReference>
<dbReference type="Gene3D" id="2.170.270.10">
    <property type="entry name" value="SET domain"/>
    <property type="match status" value="1"/>
</dbReference>
<dbReference type="PROSITE" id="PS50280">
    <property type="entry name" value="SET"/>
    <property type="match status" value="1"/>
</dbReference>
<dbReference type="PIRSF" id="PIRSF022536">
    <property type="entry name" value="A612L_SET"/>
    <property type="match status" value="1"/>
</dbReference>